<dbReference type="Proteomes" id="UP000460558">
    <property type="component" value="Unassembled WGS sequence"/>
</dbReference>
<comment type="caution">
    <text evidence="2">The sequence shown here is derived from an EMBL/GenBank/DDBJ whole genome shotgun (WGS) entry which is preliminary data.</text>
</comment>
<evidence type="ECO:0000259" key="1">
    <source>
        <dbReference type="Pfam" id="PF00668"/>
    </source>
</evidence>
<gene>
    <name evidence="2" type="ORF">FFZ77_27635</name>
</gene>
<dbReference type="Gene3D" id="3.30.559.10">
    <property type="entry name" value="Chloramphenicol acetyltransferase-like domain"/>
    <property type="match status" value="1"/>
</dbReference>
<accession>A0ABW9P0V5</accession>
<reference evidence="2 3" key="1">
    <citation type="submission" date="2019-06" db="EMBL/GenBank/DDBJ databases">
        <title>Comparative genomics and metabolomics analyses of clavulanic acid producing Streptomyces species provides insight into specialized metabolism and evolution of beta-lactam biosynthetic gene clusters.</title>
        <authorList>
            <person name="Moore M.A."/>
            <person name="Cruz-Morales P."/>
            <person name="Barona Gomez F."/>
            <person name="Kapil T."/>
        </authorList>
    </citation>
    <scope>NUCLEOTIDE SEQUENCE [LARGE SCALE GENOMIC DNA]</scope>
    <source>
        <strain evidence="2 3">T-272</strain>
    </source>
</reference>
<keyword evidence="3" id="KW-1185">Reference proteome</keyword>
<dbReference type="InterPro" id="IPR023213">
    <property type="entry name" value="CAT-like_dom_sf"/>
</dbReference>
<dbReference type="Pfam" id="PF00668">
    <property type="entry name" value="Condensation"/>
    <property type="match status" value="1"/>
</dbReference>
<dbReference type="RefSeq" id="WP_153486666.1">
    <property type="nucleotide sequence ID" value="NZ_VDEQ01000313.1"/>
</dbReference>
<evidence type="ECO:0000313" key="3">
    <source>
        <dbReference type="Proteomes" id="UP000460558"/>
    </source>
</evidence>
<evidence type="ECO:0000313" key="2">
    <source>
        <dbReference type="EMBL" id="MQS39212.1"/>
    </source>
</evidence>
<proteinExistence type="predicted"/>
<name>A0ABW9P0V5_9ACTN</name>
<dbReference type="EMBL" id="VDEQ01000313">
    <property type="protein sequence ID" value="MQS39212.1"/>
    <property type="molecule type" value="Genomic_DNA"/>
</dbReference>
<dbReference type="InterPro" id="IPR001242">
    <property type="entry name" value="Condensation_dom"/>
</dbReference>
<organism evidence="2 3">
    <name type="scientific">Streptomyces katsurahamanus</name>
    <dbReference type="NCBI Taxonomy" id="2577098"/>
    <lineage>
        <taxon>Bacteria</taxon>
        <taxon>Bacillati</taxon>
        <taxon>Actinomycetota</taxon>
        <taxon>Actinomycetes</taxon>
        <taxon>Kitasatosporales</taxon>
        <taxon>Streptomycetaceae</taxon>
        <taxon>Streptomyces</taxon>
    </lineage>
</organism>
<dbReference type="SUPFAM" id="SSF52777">
    <property type="entry name" value="CoA-dependent acyltransferases"/>
    <property type="match status" value="1"/>
</dbReference>
<feature type="domain" description="Condensation" evidence="1">
    <location>
        <begin position="7"/>
        <end position="94"/>
    </location>
</feature>
<sequence length="97" mass="11000">MPRSLVEDVWPLSPLQEGLLFHAAFDDQSPDVYQGQRMLELVGPLDIDRLRRSWKALLARHSSLRASFRGRKSGEAVQIIAREAVLPWCEEDVSALT</sequence>
<dbReference type="PANTHER" id="PTHR45527">
    <property type="entry name" value="NONRIBOSOMAL PEPTIDE SYNTHETASE"/>
    <property type="match status" value="1"/>
</dbReference>
<feature type="non-terminal residue" evidence="2">
    <location>
        <position position="97"/>
    </location>
</feature>
<protein>
    <recommendedName>
        <fullName evidence="1">Condensation domain-containing protein</fullName>
    </recommendedName>
</protein>
<dbReference type="PANTHER" id="PTHR45527:SF1">
    <property type="entry name" value="FATTY ACID SYNTHASE"/>
    <property type="match status" value="1"/>
</dbReference>